<comment type="caution">
    <text evidence="5">The sequence shown here is derived from an EMBL/GenBank/DDBJ whole genome shotgun (WGS) entry which is preliminary data.</text>
</comment>
<evidence type="ECO:0000256" key="3">
    <source>
        <dbReference type="PROSITE-ProRule" id="PRU00409"/>
    </source>
</evidence>
<dbReference type="PANTHER" id="PTHR23132">
    <property type="entry name" value="D-ALANINE--D-ALANINE LIGASE"/>
    <property type="match status" value="1"/>
</dbReference>
<dbReference type="Gene3D" id="3.30.470.20">
    <property type="entry name" value="ATP-grasp fold, B domain"/>
    <property type="match status" value="1"/>
</dbReference>
<dbReference type="PANTHER" id="PTHR23132:SF23">
    <property type="entry name" value="D-ALANINE--D-ALANINE LIGASE B"/>
    <property type="match status" value="1"/>
</dbReference>
<accession>A0A1F5LEM8</accession>
<name>A0A1F5LEM8_PENAI</name>
<feature type="domain" description="ATP-grasp" evidence="4">
    <location>
        <begin position="130"/>
        <end position="350"/>
    </location>
</feature>
<evidence type="ECO:0000313" key="6">
    <source>
        <dbReference type="Proteomes" id="UP000177622"/>
    </source>
</evidence>
<sequence>MPTVAVLFQAIDPPIINGVRKPRKPGGYQDSGADIAYTLRSTGVNIITSKPNPSPDTHEGWCFPDSEEGILTAISQGATHLWANTIVFSSHPLQTASCLDDHASTVRVIGQPPGLVEKFDDKLYLNDKLRSLGGSFTLPKSWEVKATDHPPLDLDSFIQTNITDYPIVGKPVRGRGSHGVKVCHDPAELKDHIESLFDESPVVLLEEFLAGEEATITVMPPSPGSGRLGYWSMPPVTRFNHDQGIAPYNGTIAVTANSRVVSEEEMRDPAYEEVMRQCEHVACLIKATAPIRIDVRRFGPGSGFAIFDVNMKPNMTGPGRPGREDQASLTAMAATACGWDYSGLLQEILRGASTLETFRQYRSPF</sequence>
<dbReference type="PROSITE" id="PS50975">
    <property type="entry name" value="ATP_GRASP"/>
    <property type="match status" value="1"/>
</dbReference>
<dbReference type="STRING" id="1835702.A0A1F5LEM8"/>
<dbReference type="EMBL" id="LXJU01000013">
    <property type="protein sequence ID" value="OGE51595.1"/>
    <property type="molecule type" value="Genomic_DNA"/>
</dbReference>
<evidence type="ECO:0000256" key="1">
    <source>
        <dbReference type="ARBA" id="ARBA00010871"/>
    </source>
</evidence>
<keyword evidence="3" id="KW-0067">ATP-binding</keyword>
<dbReference type="InterPro" id="IPR011761">
    <property type="entry name" value="ATP-grasp"/>
</dbReference>
<dbReference type="GO" id="GO:0008716">
    <property type="term" value="F:D-alanine-D-alanine ligase activity"/>
    <property type="evidence" value="ECO:0007669"/>
    <property type="project" value="InterPro"/>
</dbReference>
<keyword evidence="3" id="KW-0547">Nucleotide-binding</keyword>
<evidence type="ECO:0000313" key="5">
    <source>
        <dbReference type="EMBL" id="OGE51595.1"/>
    </source>
</evidence>
<dbReference type="RefSeq" id="XP_022487039.1">
    <property type="nucleotide sequence ID" value="XM_022633179.1"/>
</dbReference>
<evidence type="ECO:0000259" key="4">
    <source>
        <dbReference type="PROSITE" id="PS50975"/>
    </source>
</evidence>
<dbReference type="InterPro" id="IPR011095">
    <property type="entry name" value="Dala_Dala_lig_C"/>
</dbReference>
<keyword evidence="6" id="KW-1185">Reference proteome</keyword>
<dbReference type="GeneID" id="34577913"/>
<dbReference type="SUPFAM" id="SSF56059">
    <property type="entry name" value="Glutathione synthetase ATP-binding domain-like"/>
    <property type="match status" value="1"/>
</dbReference>
<gene>
    <name evidence="5" type="ORF">PENARI_c013G03893</name>
</gene>
<dbReference type="AlphaFoldDB" id="A0A1F5LEM8"/>
<dbReference type="Gene3D" id="3.30.1490.20">
    <property type="entry name" value="ATP-grasp fold, A domain"/>
    <property type="match status" value="1"/>
</dbReference>
<dbReference type="Proteomes" id="UP000177622">
    <property type="component" value="Unassembled WGS sequence"/>
</dbReference>
<dbReference type="GO" id="GO:0005524">
    <property type="term" value="F:ATP binding"/>
    <property type="evidence" value="ECO:0007669"/>
    <property type="project" value="UniProtKB-UniRule"/>
</dbReference>
<dbReference type="OrthoDB" id="422362at2759"/>
<dbReference type="InterPro" id="IPR013815">
    <property type="entry name" value="ATP_grasp_subdomain_1"/>
</dbReference>
<organism evidence="5 6">
    <name type="scientific">Penicillium arizonense</name>
    <dbReference type="NCBI Taxonomy" id="1835702"/>
    <lineage>
        <taxon>Eukaryota</taxon>
        <taxon>Fungi</taxon>
        <taxon>Dikarya</taxon>
        <taxon>Ascomycota</taxon>
        <taxon>Pezizomycotina</taxon>
        <taxon>Eurotiomycetes</taxon>
        <taxon>Eurotiomycetidae</taxon>
        <taxon>Eurotiales</taxon>
        <taxon>Aspergillaceae</taxon>
        <taxon>Penicillium</taxon>
    </lineage>
</organism>
<comment type="similarity">
    <text evidence="1">Belongs to the D-alanine--D-alanine ligase family.</text>
</comment>
<proteinExistence type="inferred from homology"/>
<reference evidence="5 6" key="1">
    <citation type="journal article" date="2016" name="Sci. Rep.">
        <title>Penicillium arizonense, a new, genome sequenced fungal species, reveals a high chemical diversity in secreted metabolites.</title>
        <authorList>
            <person name="Grijseels S."/>
            <person name="Nielsen J.C."/>
            <person name="Randelovic M."/>
            <person name="Nielsen J."/>
            <person name="Nielsen K.F."/>
            <person name="Workman M."/>
            <person name="Frisvad J.C."/>
        </authorList>
    </citation>
    <scope>NUCLEOTIDE SEQUENCE [LARGE SCALE GENOMIC DNA]</scope>
    <source>
        <strain evidence="5 6">CBS 141311</strain>
    </source>
</reference>
<protein>
    <recommendedName>
        <fullName evidence="4">ATP-grasp domain-containing protein</fullName>
    </recommendedName>
</protein>
<keyword evidence="2" id="KW-0436">Ligase</keyword>
<dbReference type="GO" id="GO:0046872">
    <property type="term" value="F:metal ion binding"/>
    <property type="evidence" value="ECO:0007669"/>
    <property type="project" value="InterPro"/>
</dbReference>
<dbReference type="Pfam" id="PF07478">
    <property type="entry name" value="Dala_Dala_lig_C"/>
    <property type="match status" value="1"/>
</dbReference>
<evidence type="ECO:0000256" key="2">
    <source>
        <dbReference type="ARBA" id="ARBA00022598"/>
    </source>
</evidence>